<gene>
    <name evidence="1" type="ORF">OYT1_ch1256</name>
</gene>
<dbReference type="OrthoDB" id="6058681at2"/>
<evidence type="ECO:0000313" key="1">
    <source>
        <dbReference type="EMBL" id="BBE50813.1"/>
    </source>
</evidence>
<evidence type="ECO:0000313" key="2">
    <source>
        <dbReference type="Proteomes" id="UP000033070"/>
    </source>
</evidence>
<dbReference type="RefSeq" id="WP_062627082.1">
    <property type="nucleotide sequence ID" value="NZ_AP018738.1"/>
</dbReference>
<sequence length="65" mass="7064">MSYTSNEFTVDEIGFIQTAITKVLAAVARGELDLNLIAREELAARGLDKNGAWVGFDKAAKIHNV</sequence>
<protein>
    <submittedName>
        <fullName evidence="1">Uncharacterized protein</fullName>
    </submittedName>
</protein>
<keyword evidence="2" id="KW-1185">Reference proteome</keyword>
<dbReference type="EMBL" id="AP018738">
    <property type="protein sequence ID" value="BBE50813.1"/>
    <property type="molecule type" value="Genomic_DNA"/>
</dbReference>
<dbReference type="AlphaFoldDB" id="A0A2Z6GBB9"/>
<organism evidence="1 2">
    <name type="scientific">Ferriphaselus amnicola</name>
    <dbReference type="NCBI Taxonomy" id="1188319"/>
    <lineage>
        <taxon>Bacteria</taxon>
        <taxon>Pseudomonadati</taxon>
        <taxon>Pseudomonadota</taxon>
        <taxon>Betaproteobacteria</taxon>
        <taxon>Nitrosomonadales</taxon>
        <taxon>Gallionellaceae</taxon>
        <taxon>Ferriphaselus</taxon>
    </lineage>
</organism>
<dbReference type="KEGG" id="fam:OYT1_ch1256"/>
<dbReference type="Proteomes" id="UP000033070">
    <property type="component" value="Chromosome"/>
</dbReference>
<name>A0A2Z6GBB9_9PROT</name>
<dbReference type="STRING" id="1188319.OYT1_01916"/>
<proteinExistence type="predicted"/>
<accession>A0A2Z6GBB9</accession>
<reference evidence="1 2" key="1">
    <citation type="submission" date="2018-06" db="EMBL/GenBank/DDBJ databases">
        <title>OYT1 Genome Sequencing.</title>
        <authorList>
            <person name="Kato S."/>
            <person name="Itoh T."/>
            <person name="Ohkuma M."/>
        </authorList>
    </citation>
    <scope>NUCLEOTIDE SEQUENCE [LARGE SCALE GENOMIC DNA]</scope>
    <source>
        <strain evidence="1 2">OYT1</strain>
    </source>
</reference>